<dbReference type="InterPro" id="IPR036179">
    <property type="entry name" value="Ig-like_dom_sf"/>
</dbReference>
<proteinExistence type="predicted"/>
<dbReference type="InterPro" id="IPR013783">
    <property type="entry name" value="Ig-like_fold"/>
</dbReference>
<keyword evidence="4" id="KW-1185">Reference proteome</keyword>
<gene>
    <name evidence="3" type="ORF">PMEA_00003549</name>
</gene>
<evidence type="ECO:0000313" key="3">
    <source>
        <dbReference type="EMBL" id="CAH3165548.1"/>
    </source>
</evidence>
<dbReference type="SUPFAM" id="SSF48726">
    <property type="entry name" value="Immunoglobulin"/>
    <property type="match status" value="1"/>
</dbReference>
<accession>A0AAU9Y2D5</accession>
<evidence type="ECO:0000256" key="2">
    <source>
        <dbReference type="SAM" id="Phobius"/>
    </source>
</evidence>
<evidence type="ECO:0000256" key="1">
    <source>
        <dbReference type="SAM" id="MobiDB-lite"/>
    </source>
</evidence>
<dbReference type="Proteomes" id="UP001159428">
    <property type="component" value="Unassembled WGS sequence"/>
</dbReference>
<sequence>MPLKGWMFFFEAQVKAYPYPWVSLSHVLESHERVIQETSNVSSQKLMKIPSITKASSGDYVLYAENTVGNDTLTVRFYAEGMPGRSSSPPPGDIPTSEAPKPSDSTPSNECSNDVNFKTAFRNPSVRALVIILALIIILAVIGIVIVLRSVLFKTCNCHLIKGSSITWM</sequence>
<comment type="caution">
    <text evidence="3">The sequence shown here is derived from an EMBL/GenBank/DDBJ whole genome shotgun (WGS) entry which is preliminary data.</text>
</comment>
<protein>
    <submittedName>
        <fullName evidence="3">Uncharacterized protein</fullName>
    </submittedName>
</protein>
<dbReference type="EMBL" id="CALNXJ010000119">
    <property type="protein sequence ID" value="CAH3165548.1"/>
    <property type="molecule type" value="Genomic_DNA"/>
</dbReference>
<name>A0AAU9Y2D5_9CNID</name>
<feature type="transmembrane region" description="Helical" evidence="2">
    <location>
        <begin position="128"/>
        <end position="152"/>
    </location>
</feature>
<feature type="region of interest" description="Disordered" evidence="1">
    <location>
        <begin position="82"/>
        <end position="110"/>
    </location>
</feature>
<reference evidence="3 4" key="1">
    <citation type="submission" date="2022-05" db="EMBL/GenBank/DDBJ databases">
        <authorList>
            <consortium name="Genoscope - CEA"/>
            <person name="William W."/>
        </authorList>
    </citation>
    <scope>NUCLEOTIDE SEQUENCE [LARGE SCALE GENOMIC DNA]</scope>
</reference>
<keyword evidence="2" id="KW-1133">Transmembrane helix</keyword>
<evidence type="ECO:0000313" key="4">
    <source>
        <dbReference type="Proteomes" id="UP001159428"/>
    </source>
</evidence>
<organism evidence="3 4">
    <name type="scientific">Pocillopora meandrina</name>
    <dbReference type="NCBI Taxonomy" id="46732"/>
    <lineage>
        <taxon>Eukaryota</taxon>
        <taxon>Metazoa</taxon>
        <taxon>Cnidaria</taxon>
        <taxon>Anthozoa</taxon>
        <taxon>Hexacorallia</taxon>
        <taxon>Scleractinia</taxon>
        <taxon>Astrocoeniina</taxon>
        <taxon>Pocilloporidae</taxon>
        <taxon>Pocillopora</taxon>
    </lineage>
</organism>
<dbReference type="AlphaFoldDB" id="A0AAU9Y2D5"/>
<dbReference type="Gene3D" id="2.60.40.10">
    <property type="entry name" value="Immunoglobulins"/>
    <property type="match status" value="1"/>
</dbReference>
<keyword evidence="2" id="KW-0812">Transmembrane</keyword>
<keyword evidence="2" id="KW-0472">Membrane</keyword>